<name>A0A0F9LT28_9ZZZZ</name>
<proteinExistence type="predicted"/>
<reference evidence="1" key="1">
    <citation type="journal article" date="2015" name="Nature">
        <title>Complex archaea that bridge the gap between prokaryotes and eukaryotes.</title>
        <authorList>
            <person name="Spang A."/>
            <person name="Saw J.H."/>
            <person name="Jorgensen S.L."/>
            <person name="Zaremba-Niedzwiedzka K."/>
            <person name="Martijn J."/>
            <person name="Lind A.E."/>
            <person name="van Eijk R."/>
            <person name="Schleper C."/>
            <person name="Guy L."/>
            <person name="Ettema T.J."/>
        </authorList>
    </citation>
    <scope>NUCLEOTIDE SEQUENCE</scope>
</reference>
<organism evidence="1">
    <name type="scientific">marine sediment metagenome</name>
    <dbReference type="NCBI Taxonomy" id="412755"/>
    <lineage>
        <taxon>unclassified sequences</taxon>
        <taxon>metagenomes</taxon>
        <taxon>ecological metagenomes</taxon>
    </lineage>
</organism>
<evidence type="ECO:0000313" key="1">
    <source>
        <dbReference type="EMBL" id="KKM96533.1"/>
    </source>
</evidence>
<accession>A0A0F9LT28</accession>
<dbReference type="AlphaFoldDB" id="A0A0F9LT28"/>
<gene>
    <name evidence="1" type="ORF">LCGC14_1177120</name>
</gene>
<sequence length="199" mass="22687">MNDLEKWEFGSLEWCKFASETGVKLIKQANLDLNKYEWGFSEDYIFMPKRLLAGRDKAGWHFMIHKGKVSGGASLPDECLELPGFHARAEWALIAHASSFIYDLKGQNKRFKEEEILNNDLTKAGKGRKTNSFKSKPVWPLGIGEALMGIDGEGLHNITARRLKHSPEVKDFPHTEYGVPILSKMTDEEKARFYELLGR</sequence>
<protein>
    <submittedName>
        <fullName evidence="1">Uncharacterized protein</fullName>
    </submittedName>
</protein>
<comment type="caution">
    <text evidence="1">The sequence shown here is derived from an EMBL/GenBank/DDBJ whole genome shotgun (WGS) entry which is preliminary data.</text>
</comment>
<dbReference type="EMBL" id="LAZR01005868">
    <property type="protein sequence ID" value="KKM96533.1"/>
    <property type="molecule type" value="Genomic_DNA"/>
</dbReference>